<proteinExistence type="predicted"/>
<accession>M1Z000</accession>
<dbReference type="EMBL" id="CAQJ01000048">
    <property type="protein sequence ID" value="CCQ90839.1"/>
    <property type="molecule type" value="Genomic_DNA"/>
</dbReference>
<name>M1Z000_NITG3</name>
<comment type="caution">
    <text evidence="1">The sequence shown here is derived from an EMBL/GenBank/DDBJ whole genome shotgun (WGS) entry which is preliminary data.</text>
</comment>
<evidence type="ECO:0000313" key="2">
    <source>
        <dbReference type="Proteomes" id="UP000011704"/>
    </source>
</evidence>
<dbReference type="AlphaFoldDB" id="M1Z000"/>
<dbReference type="HOGENOM" id="CLU_1426631_0_0_0"/>
<dbReference type="InParanoid" id="M1Z000"/>
<keyword evidence="2" id="KW-1185">Reference proteome</keyword>
<dbReference type="STRING" id="1266370.NITGR_430006"/>
<sequence length="190" mass="21650">MKDPKRVLGKILGKDTDLAPFEASGEPIELLIETLREVQKMRRLRGWLIDHAGIDVALSPDTFQKLLDLPEINFYETTDRNLDVERHSLKEIRQPGDPVTVANLNTFLRELFRDLSGINQLKTTEHATLLLGPAISGDLVDRVNDYILSLRRLHWRGWGFCSPASRPAASKSSSRHCSRKRARHIRYGIT</sequence>
<gene>
    <name evidence="1" type="ORF">NITGR_430006</name>
</gene>
<reference evidence="1 2" key="1">
    <citation type="journal article" date="2013" name="Front. Microbiol.">
        <title>The genome of Nitrospina gracilis illuminates the metabolism and evolution of the major marine nitrite oxidizer.</title>
        <authorList>
            <person name="Luecker S."/>
            <person name="Nowka B."/>
            <person name="Rattei T."/>
            <person name="Spieck E."/>
            <person name="and Daims H."/>
        </authorList>
    </citation>
    <scope>NUCLEOTIDE SEQUENCE [LARGE SCALE GENOMIC DNA]</scope>
    <source>
        <strain evidence="1 2">3/211</strain>
    </source>
</reference>
<evidence type="ECO:0000313" key="1">
    <source>
        <dbReference type="EMBL" id="CCQ90839.1"/>
    </source>
</evidence>
<organism evidence="1 2">
    <name type="scientific">Nitrospina gracilis (strain 3/211)</name>
    <dbReference type="NCBI Taxonomy" id="1266370"/>
    <lineage>
        <taxon>Bacteria</taxon>
        <taxon>Pseudomonadati</taxon>
        <taxon>Nitrospinota/Tectimicrobiota group</taxon>
        <taxon>Nitrospinota</taxon>
        <taxon>Nitrospinia</taxon>
        <taxon>Nitrospinales</taxon>
        <taxon>Nitrospinaceae</taxon>
        <taxon>Nitrospina</taxon>
    </lineage>
</organism>
<protein>
    <submittedName>
        <fullName evidence="1">Uncharacterized protein</fullName>
    </submittedName>
</protein>
<dbReference type="RefSeq" id="WP_005008871.1">
    <property type="nucleotide sequence ID" value="NZ_HG422173.1"/>
</dbReference>
<dbReference type="Proteomes" id="UP000011704">
    <property type="component" value="Unassembled WGS sequence"/>
</dbReference>